<evidence type="ECO:0000313" key="3">
    <source>
        <dbReference type="EMBL" id="EFS98363.1"/>
    </source>
</evidence>
<dbReference type="PROSITE" id="PS51257">
    <property type="entry name" value="PROKAR_LIPOPROTEIN"/>
    <property type="match status" value="1"/>
</dbReference>
<keyword evidence="1" id="KW-0812">Transmembrane</keyword>
<name>E4MPL4_CAPOC</name>
<protein>
    <recommendedName>
        <fullName evidence="2">Lipocalin-like domain-containing protein</fullName>
    </recommendedName>
</protein>
<evidence type="ECO:0000256" key="1">
    <source>
        <dbReference type="SAM" id="Phobius"/>
    </source>
</evidence>
<dbReference type="HOGENOM" id="CLU_1764704_0_0_10"/>
<reference evidence="3 4" key="1">
    <citation type="submission" date="2010-10" db="EMBL/GenBank/DDBJ databases">
        <authorList>
            <person name="Muzny D."/>
            <person name="Qin X."/>
            <person name="Deng J."/>
            <person name="Jiang H."/>
            <person name="Liu Y."/>
            <person name="Qu J."/>
            <person name="Song X.-Z."/>
            <person name="Zhang L."/>
            <person name="Thornton R."/>
            <person name="Coyle M."/>
            <person name="Francisco L."/>
            <person name="Jackson L."/>
            <person name="Javaid M."/>
            <person name="Korchina V."/>
            <person name="Kovar C."/>
            <person name="Mata R."/>
            <person name="Mathew T."/>
            <person name="Ngo R."/>
            <person name="Nguyen L."/>
            <person name="Nguyen N."/>
            <person name="Okwuonu G."/>
            <person name="Ongeri F."/>
            <person name="Pham C."/>
            <person name="Simmons D."/>
            <person name="Wilczek-Boney K."/>
            <person name="Hale W."/>
            <person name="Jakkamsetti A."/>
            <person name="Pham P."/>
            <person name="Ruth R."/>
            <person name="San Lucas F."/>
            <person name="Warren J."/>
            <person name="Zhang J."/>
            <person name="Zhao Z."/>
            <person name="Zhou C."/>
            <person name="Zhu D."/>
            <person name="Lee S."/>
            <person name="Bess C."/>
            <person name="Blankenburg K."/>
            <person name="Forbes L."/>
            <person name="Fu Q."/>
            <person name="Gubbala S."/>
            <person name="Hirani K."/>
            <person name="Jayaseelan J.C."/>
            <person name="Lara F."/>
            <person name="Munidasa M."/>
            <person name="Palculict T."/>
            <person name="Patil S."/>
            <person name="Pu L.-L."/>
            <person name="Saada N."/>
            <person name="Tang L."/>
            <person name="Weissenberger G."/>
            <person name="Zhu Y."/>
            <person name="Hemphill L."/>
            <person name="Shang Y."/>
            <person name="Youmans B."/>
            <person name="Ayvaz T."/>
            <person name="Ross M."/>
            <person name="Santibanez J."/>
            <person name="Aqrawi P."/>
            <person name="Gross S."/>
            <person name="Joshi V."/>
            <person name="Fowler G."/>
            <person name="Nazareth L."/>
            <person name="Reid J."/>
            <person name="Worley K."/>
            <person name="Petrosino J."/>
            <person name="Highlander S."/>
            <person name="Gibbs R."/>
        </authorList>
    </citation>
    <scope>NUCLEOTIDE SEQUENCE [LARGE SCALE GENOMIC DNA]</scope>
    <source>
        <strain evidence="3 4">F0287</strain>
    </source>
</reference>
<keyword evidence="1" id="KW-1133">Transmembrane helix</keyword>
<dbReference type="AlphaFoldDB" id="E4MPL4"/>
<feature type="domain" description="Lipocalin-like" evidence="2">
    <location>
        <begin position="47"/>
        <end position="144"/>
    </location>
</feature>
<organism evidence="3 4">
    <name type="scientific">Capnocytophaga ochracea F0287</name>
    <dbReference type="NCBI Taxonomy" id="873517"/>
    <lineage>
        <taxon>Bacteria</taxon>
        <taxon>Pseudomonadati</taxon>
        <taxon>Bacteroidota</taxon>
        <taxon>Flavobacteriia</taxon>
        <taxon>Flavobacteriales</taxon>
        <taxon>Flavobacteriaceae</taxon>
        <taxon>Capnocytophaga</taxon>
    </lineage>
</organism>
<comment type="caution">
    <text evidence="3">The sequence shown here is derived from an EMBL/GenBank/DDBJ whole genome shotgun (WGS) entry which is preliminary data.</text>
</comment>
<evidence type="ECO:0000259" key="2">
    <source>
        <dbReference type="Pfam" id="PF13648"/>
    </source>
</evidence>
<proteinExistence type="predicted"/>
<accession>E4MPL4</accession>
<dbReference type="RefSeq" id="WP_002671494.1">
    <property type="nucleotide sequence ID" value="NZ_GL573160.1"/>
</dbReference>
<dbReference type="Proteomes" id="UP000005391">
    <property type="component" value="Unassembled WGS sequence"/>
</dbReference>
<evidence type="ECO:0000313" key="4">
    <source>
        <dbReference type="Proteomes" id="UP000005391"/>
    </source>
</evidence>
<dbReference type="EMBL" id="AEOH01000007">
    <property type="protein sequence ID" value="EFS98363.1"/>
    <property type="molecule type" value="Genomic_DNA"/>
</dbReference>
<feature type="transmembrane region" description="Helical" evidence="1">
    <location>
        <begin position="12"/>
        <end position="32"/>
    </location>
</feature>
<dbReference type="Pfam" id="PF13648">
    <property type="entry name" value="Lipocalin_4"/>
    <property type="match status" value="1"/>
</dbReference>
<keyword evidence="1" id="KW-0472">Membrane</keyword>
<dbReference type="eggNOG" id="ENOG5030SRJ">
    <property type="taxonomic scope" value="Bacteria"/>
</dbReference>
<gene>
    <name evidence="3" type="ORF">HMPREF1977_0324</name>
</gene>
<sequence>MKNKNKNVAWATFRTATQVVAIMAVILVTLIACGKSDSGGSADNKNLIGTWKLESMTIDGKNVEDIVFDDGEKISKASKKCFYRTSFTFLEKEGVFSNCALGTLKNNECKCESVSFIYTVSGNTIVLKSTTGEAESMSIVGNKLNFSASKEDEKGNKHTYIMTFVKQ</sequence>
<dbReference type="InterPro" id="IPR024311">
    <property type="entry name" value="Lipocalin-like"/>
</dbReference>